<dbReference type="Proteomes" id="UP000541033">
    <property type="component" value="Unassembled WGS sequence"/>
</dbReference>
<comment type="caution">
    <text evidence="2">The sequence shown here is derived from an EMBL/GenBank/DDBJ whole genome shotgun (WGS) entry which is preliminary data.</text>
</comment>
<organism evidence="2 3">
    <name type="scientific">Lysinibacter cavernae</name>
    <dbReference type="NCBI Taxonomy" id="1640652"/>
    <lineage>
        <taxon>Bacteria</taxon>
        <taxon>Bacillati</taxon>
        <taxon>Actinomycetota</taxon>
        <taxon>Actinomycetes</taxon>
        <taxon>Micrococcales</taxon>
        <taxon>Microbacteriaceae</taxon>
        <taxon>Lysinibacter</taxon>
    </lineage>
</organism>
<proteinExistence type="predicted"/>
<sequence>MARTVVEAAAKANGITSGNLVTKIDKMKDAGLIRAVLADAAHEVRHLGNDMAHGDLDDLPDSDDVQDVLELMKQILNEVFQSPAIAARLKNRRMG</sequence>
<evidence type="ECO:0000313" key="2">
    <source>
        <dbReference type="EMBL" id="NIH53535.1"/>
    </source>
</evidence>
<name>A0A7X5R0P5_9MICO</name>
<evidence type="ECO:0000313" key="3">
    <source>
        <dbReference type="Proteomes" id="UP000541033"/>
    </source>
</evidence>
<evidence type="ECO:0000259" key="1">
    <source>
        <dbReference type="Pfam" id="PF13643"/>
    </source>
</evidence>
<accession>A0A7X5R0P5</accession>
<feature type="domain" description="DUF4145" evidence="1">
    <location>
        <begin position="1"/>
        <end position="73"/>
    </location>
</feature>
<gene>
    <name evidence="2" type="ORF">FHX76_001403</name>
</gene>
<dbReference type="AlphaFoldDB" id="A0A7X5R0P5"/>
<keyword evidence="3" id="KW-1185">Reference proteome</keyword>
<dbReference type="InterPro" id="IPR025285">
    <property type="entry name" value="DUF4145"/>
</dbReference>
<dbReference type="EMBL" id="JAAMOX010000001">
    <property type="protein sequence ID" value="NIH53535.1"/>
    <property type="molecule type" value="Genomic_DNA"/>
</dbReference>
<protein>
    <recommendedName>
        <fullName evidence="1">DUF4145 domain-containing protein</fullName>
    </recommendedName>
</protein>
<reference evidence="2 3" key="1">
    <citation type="submission" date="2020-02" db="EMBL/GenBank/DDBJ databases">
        <title>Sequencing the genomes of 1000 actinobacteria strains.</title>
        <authorList>
            <person name="Klenk H.-P."/>
        </authorList>
    </citation>
    <scope>NUCLEOTIDE SEQUENCE [LARGE SCALE GENOMIC DNA]</scope>
    <source>
        <strain evidence="2 3">DSM 27960</strain>
    </source>
</reference>
<dbReference type="Pfam" id="PF13643">
    <property type="entry name" value="DUF4145"/>
    <property type="match status" value="1"/>
</dbReference>